<organism evidence="2 3">
    <name type="scientific">Polistes dominula</name>
    <name type="common">European paper wasp</name>
    <name type="synonym">Vespa dominula</name>
    <dbReference type="NCBI Taxonomy" id="743375"/>
    <lineage>
        <taxon>Eukaryota</taxon>
        <taxon>Metazoa</taxon>
        <taxon>Ecdysozoa</taxon>
        <taxon>Arthropoda</taxon>
        <taxon>Hexapoda</taxon>
        <taxon>Insecta</taxon>
        <taxon>Pterygota</taxon>
        <taxon>Neoptera</taxon>
        <taxon>Endopterygota</taxon>
        <taxon>Hymenoptera</taxon>
        <taxon>Apocrita</taxon>
        <taxon>Aculeata</taxon>
        <taxon>Vespoidea</taxon>
        <taxon>Vespidae</taxon>
        <taxon>Polistinae</taxon>
        <taxon>Polistini</taxon>
        <taxon>Polistes</taxon>
    </lineage>
</organism>
<sequence>MTTTTNIPFERVLFSNRILSNDNQFVTTTEILDSSSDKDDIITMNPEEKVITNPFENTSTYKPLKDSSELQIDDYKNQMKDTTSSLELMENKDKEDHAVFEWYIPLFSTIYMDSILSIDNSSKETRNSEMDEFVKEFFRNVEEQNELYSSSISDEITESSRMDVKSDYWNPQATWDILEDWKQDSTEASIFISEEISEEKSKSSFSHDSLIKKEEEEEEKEDMHKYFKRNHGQGDIDLIPSFAKDEDSEKSDTSKVEDDNMNEWKSGLFSTSDWRMPDSSIERSNTEEEEESTEKNISTEMSVTSDEQQIEKVVNILKLWGIIDRDDDVDSSVYSSTENVDSEKKIESEQRQEQNRCIKVIINGIEIMKCYFIPFQSTKEDLLGSLNYNSNEMKSPDEYVDNSYNIPYPDTIKESMDFPNFESKKQDYEMKSPDEYVDNSYNIPYPDTIKESMDFPNFESKKQDFSTEWEPKMDPITDVYPEENSYQDVEDPIRLWLDLSSILNRNFLRW</sequence>
<dbReference type="GeneID" id="107063725"/>
<reference evidence="3" key="1">
    <citation type="submission" date="2025-08" db="UniProtKB">
        <authorList>
            <consortium name="RefSeq"/>
        </authorList>
    </citation>
    <scope>IDENTIFICATION</scope>
    <source>
        <tissue evidence="3">Whole body</tissue>
    </source>
</reference>
<evidence type="ECO:0000256" key="1">
    <source>
        <dbReference type="SAM" id="MobiDB-lite"/>
    </source>
</evidence>
<protein>
    <submittedName>
        <fullName evidence="3">Uncharacterized protein LOC107063725</fullName>
    </submittedName>
</protein>
<gene>
    <name evidence="3" type="primary">LOC107063725</name>
</gene>
<name>A0ABM1HTF4_POLDO</name>
<feature type="compositionally biased region" description="Basic and acidic residues" evidence="1">
    <location>
        <begin position="243"/>
        <end position="258"/>
    </location>
</feature>
<evidence type="ECO:0000313" key="3">
    <source>
        <dbReference type="RefSeq" id="XP_015171241.1"/>
    </source>
</evidence>
<proteinExistence type="predicted"/>
<evidence type="ECO:0000313" key="2">
    <source>
        <dbReference type="Proteomes" id="UP000694924"/>
    </source>
</evidence>
<accession>A0ABM1HTF4</accession>
<dbReference type="RefSeq" id="XP_015171241.1">
    <property type="nucleotide sequence ID" value="XM_015315755.1"/>
</dbReference>
<keyword evidence="2" id="KW-1185">Reference proteome</keyword>
<feature type="region of interest" description="Disordered" evidence="1">
    <location>
        <begin position="203"/>
        <end position="304"/>
    </location>
</feature>
<dbReference type="Proteomes" id="UP000694924">
    <property type="component" value="Unplaced"/>
</dbReference>